<evidence type="ECO:0000256" key="6">
    <source>
        <dbReference type="ARBA" id="ARBA00022989"/>
    </source>
</evidence>
<dbReference type="PANTHER" id="PTHR30472">
    <property type="entry name" value="FERRIC ENTEROBACTIN TRANSPORT SYSTEM PERMEASE PROTEIN"/>
    <property type="match status" value="1"/>
</dbReference>
<evidence type="ECO:0000256" key="3">
    <source>
        <dbReference type="ARBA" id="ARBA00022448"/>
    </source>
</evidence>
<sequence length="336" mass="35729">MNILTKRNIITLIVICILIIAIFLLSLNTGTLHIAPLDVLQTLIGQGTHQQELILFDFRMPRMIVAILVGAGLALSGAILQAISRNGIADPGIIGINTGAGLGVIVFVSFLYGKMPVDSFFSVFVLPLFALVGALAAAVIIYVLAWKQGVTPIRLILVGIAVNAGFGALLLILSLKMSPNNFQFATIWLAGSLWGTDWKFVLAALPWMLILLPLAIYKARFLNALNLGDPISTGLGIHVERERAKLLFISVALAGTCVAVAGGIGFIGLIAPHIARKLVGPKHQILLPTAALIGSFLVLASDLLSRSLLTTTEIPVGVIISALGAPYFIYLLMKTK</sequence>
<dbReference type="GO" id="GO:0033214">
    <property type="term" value="P:siderophore-iron import into cell"/>
    <property type="evidence" value="ECO:0007669"/>
    <property type="project" value="TreeGrafter"/>
</dbReference>
<dbReference type="Pfam" id="PF01032">
    <property type="entry name" value="FecCD"/>
    <property type="match status" value="1"/>
</dbReference>
<evidence type="ECO:0000256" key="1">
    <source>
        <dbReference type="ARBA" id="ARBA00004651"/>
    </source>
</evidence>
<dbReference type="Proteomes" id="UP000605259">
    <property type="component" value="Unassembled WGS sequence"/>
</dbReference>
<name>A0A917EUG3_9BACI</name>
<comment type="similarity">
    <text evidence="2">Belongs to the binding-protein-dependent transport system permease family. FecCD subfamily.</text>
</comment>
<feature type="transmembrane region" description="Helical" evidence="8">
    <location>
        <begin position="92"/>
        <end position="113"/>
    </location>
</feature>
<organism evidence="9 10">
    <name type="scientific">Priestia taiwanensis</name>
    <dbReference type="NCBI Taxonomy" id="1347902"/>
    <lineage>
        <taxon>Bacteria</taxon>
        <taxon>Bacillati</taxon>
        <taxon>Bacillota</taxon>
        <taxon>Bacilli</taxon>
        <taxon>Bacillales</taxon>
        <taxon>Bacillaceae</taxon>
        <taxon>Priestia</taxon>
    </lineage>
</organism>
<dbReference type="FunFam" id="1.10.3470.10:FF:000001">
    <property type="entry name" value="Vitamin B12 ABC transporter permease BtuC"/>
    <property type="match status" value="1"/>
</dbReference>
<evidence type="ECO:0000256" key="8">
    <source>
        <dbReference type="SAM" id="Phobius"/>
    </source>
</evidence>
<keyword evidence="10" id="KW-1185">Reference proteome</keyword>
<keyword evidence="7 8" id="KW-0472">Membrane</keyword>
<feature type="transmembrane region" description="Helical" evidence="8">
    <location>
        <begin position="119"/>
        <end position="143"/>
    </location>
</feature>
<evidence type="ECO:0000256" key="5">
    <source>
        <dbReference type="ARBA" id="ARBA00022692"/>
    </source>
</evidence>
<dbReference type="CDD" id="cd06550">
    <property type="entry name" value="TM_ABC_iron-siderophores_like"/>
    <property type="match status" value="1"/>
</dbReference>
<evidence type="ECO:0000313" key="9">
    <source>
        <dbReference type="EMBL" id="GGE85887.1"/>
    </source>
</evidence>
<proteinExistence type="inferred from homology"/>
<dbReference type="InterPro" id="IPR000522">
    <property type="entry name" value="ABC_transptr_permease_BtuC"/>
</dbReference>
<evidence type="ECO:0000256" key="4">
    <source>
        <dbReference type="ARBA" id="ARBA00022475"/>
    </source>
</evidence>
<dbReference type="Gene3D" id="1.10.3470.10">
    <property type="entry name" value="ABC transporter involved in vitamin B12 uptake, BtuC"/>
    <property type="match status" value="1"/>
</dbReference>
<accession>A0A917EUG3</accession>
<dbReference type="SUPFAM" id="SSF81345">
    <property type="entry name" value="ABC transporter involved in vitamin B12 uptake, BtuC"/>
    <property type="match status" value="1"/>
</dbReference>
<dbReference type="InterPro" id="IPR037294">
    <property type="entry name" value="ABC_BtuC-like"/>
</dbReference>
<feature type="transmembrane region" description="Helical" evidence="8">
    <location>
        <begin position="9"/>
        <end position="27"/>
    </location>
</feature>
<comment type="subcellular location">
    <subcellularLocation>
        <location evidence="1">Cell membrane</location>
        <topology evidence="1">Multi-pass membrane protein</topology>
    </subcellularLocation>
</comment>
<keyword evidence="4" id="KW-1003">Cell membrane</keyword>
<keyword evidence="6 8" id="KW-1133">Transmembrane helix</keyword>
<feature type="transmembrane region" description="Helical" evidence="8">
    <location>
        <begin position="283"/>
        <end position="304"/>
    </location>
</feature>
<reference evidence="9" key="2">
    <citation type="submission" date="2020-09" db="EMBL/GenBank/DDBJ databases">
        <authorList>
            <person name="Sun Q."/>
            <person name="Zhou Y."/>
        </authorList>
    </citation>
    <scope>NUCLEOTIDE SEQUENCE</scope>
    <source>
        <strain evidence="9">CGMCC 1.12698</strain>
    </source>
</reference>
<keyword evidence="3" id="KW-0813">Transport</keyword>
<dbReference type="GO" id="GO:0022857">
    <property type="term" value="F:transmembrane transporter activity"/>
    <property type="evidence" value="ECO:0007669"/>
    <property type="project" value="InterPro"/>
</dbReference>
<dbReference type="RefSeq" id="WP_188390198.1">
    <property type="nucleotide sequence ID" value="NZ_BMFK01000012.1"/>
</dbReference>
<feature type="transmembrane region" description="Helical" evidence="8">
    <location>
        <begin position="316"/>
        <end position="333"/>
    </location>
</feature>
<comment type="caution">
    <text evidence="9">The sequence shown here is derived from an EMBL/GenBank/DDBJ whole genome shotgun (WGS) entry which is preliminary data.</text>
</comment>
<gene>
    <name evidence="9" type="ORF">GCM10007140_39090</name>
</gene>
<evidence type="ECO:0000313" key="10">
    <source>
        <dbReference type="Proteomes" id="UP000605259"/>
    </source>
</evidence>
<feature type="transmembrane region" description="Helical" evidence="8">
    <location>
        <begin position="246"/>
        <end position="271"/>
    </location>
</feature>
<keyword evidence="5 8" id="KW-0812">Transmembrane</keyword>
<evidence type="ECO:0000256" key="2">
    <source>
        <dbReference type="ARBA" id="ARBA00007935"/>
    </source>
</evidence>
<protein>
    <submittedName>
        <fullName evidence="9">Iron ABC transporter permease</fullName>
    </submittedName>
</protein>
<feature type="transmembrane region" description="Helical" evidence="8">
    <location>
        <begin position="155"/>
        <end position="178"/>
    </location>
</feature>
<evidence type="ECO:0000256" key="7">
    <source>
        <dbReference type="ARBA" id="ARBA00023136"/>
    </source>
</evidence>
<dbReference type="GO" id="GO:0005886">
    <property type="term" value="C:plasma membrane"/>
    <property type="evidence" value="ECO:0007669"/>
    <property type="project" value="UniProtKB-SubCell"/>
</dbReference>
<feature type="transmembrane region" description="Helical" evidence="8">
    <location>
        <begin position="63"/>
        <end position="80"/>
    </location>
</feature>
<reference evidence="9" key="1">
    <citation type="journal article" date="2014" name="Int. J. Syst. Evol. Microbiol.">
        <title>Complete genome sequence of Corynebacterium casei LMG S-19264T (=DSM 44701T), isolated from a smear-ripened cheese.</title>
        <authorList>
            <consortium name="US DOE Joint Genome Institute (JGI-PGF)"/>
            <person name="Walter F."/>
            <person name="Albersmeier A."/>
            <person name="Kalinowski J."/>
            <person name="Ruckert C."/>
        </authorList>
    </citation>
    <scope>NUCLEOTIDE SEQUENCE</scope>
    <source>
        <strain evidence="9">CGMCC 1.12698</strain>
    </source>
</reference>
<dbReference type="PANTHER" id="PTHR30472:SF64">
    <property type="entry name" value="IRON(3+)-HYDROXAMATE IMPORT SYSTEM PERMEASE PROTEIN FHUG"/>
    <property type="match status" value="1"/>
</dbReference>
<dbReference type="EMBL" id="BMFK01000012">
    <property type="protein sequence ID" value="GGE85887.1"/>
    <property type="molecule type" value="Genomic_DNA"/>
</dbReference>
<dbReference type="AlphaFoldDB" id="A0A917EUG3"/>
<feature type="transmembrane region" description="Helical" evidence="8">
    <location>
        <begin position="198"/>
        <end position="217"/>
    </location>
</feature>